<dbReference type="SMART" id="SM00209">
    <property type="entry name" value="TSP1"/>
    <property type="match status" value="4"/>
</dbReference>
<feature type="disulfide bond" evidence="18">
    <location>
        <begin position="454"/>
        <end position="472"/>
    </location>
</feature>
<keyword evidence="11" id="KW-0482">Metalloprotease</keyword>
<feature type="disulfide bond" evidence="18">
    <location>
        <begin position="316"/>
        <end position="323"/>
    </location>
</feature>
<dbReference type="CDD" id="cd04273">
    <property type="entry name" value="ZnMc_ADAMTS_like"/>
    <property type="match status" value="1"/>
</dbReference>
<dbReference type="FunFam" id="2.60.120.830:FF:000001">
    <property type="entry name" value="A disintegrin and metalloproteinase with thrombospondin motifs 1"/>
    <property type="match status" value="1"/>
</dbReference>
<feature type="domain" description="Peptidase M12B" evidence="21">
    <location>
        <begin position="211"/>
        <end position="421"/>
    </location>
</feature>
<dbReference type="GO" id="GO:0031012">
    <property type="term" value="C:extracellular matrix"/>
    <property type="evidence" value="ECO:0007669"/>
    <property type="project" value="TreeGrafter"/>
</dbReference>
<evidence type="ECO:0000256" key="13">
    <source>
        <dbReference type="ARBA" id="ARBA00023157"/>
    </source>
</evidence>
<evidence type="ECO:0000256" key="17">
    <source>
        <dbReference type="PIRSR" id="PIRSR613273-2"/>
    </source>
</evidence>
<keyword evidence="8" id="KW-0677">Repeat</keyword>
<evidence type="ECO:0000313" key="23">
    <source>
        <dbReference type="Proteomes" id="UP000566440"/>
    </source>
</evidence>
<accession>A0A7K9ST06</accession>
<organism evidence="22 23">
    <name type="scientific">Galbula dea</name>
    <dbReference type="NCBI Taxonomy" id="1109041"/>
    <lineage>
        <taxon>Eukaryota</taxon>
        <taxon>Metazoa</taxon>
        <taxon>Chordata</taxon>
        <taxon>Craniata</taxon>
        <taxon>Vertebrata</taxon>
        <taxon>Euteleostomi</taxon>
        <taxon>Archelosauria</taxon>
        <taxon>Archosauria</taxon>
        <taxon>Dinosauria</taxon>
        <taxon>Saurischia</taxon>
        <taxon>Theropoda</taxon>
        <taxon>Coelurosauria</taxon>
        <taxon>Aves</taxon>
        <taxon>Neognathae</taxon>
        <taxon>Neoaves</taxon>
        <taxon>Telluraves</taxon>
        <taxon>Coraciimorphae</taxon>
        <taxon>Piciformes</taxon>
        <taxon>Galbulidae</taxon>
        <taxon>Galbula</taxon>
    </lineage>
</organism>
<feature type="disulfide bond" evidence="18">
    <location>
        <begin position="534"/>
        <end position="546"/>
    </location>
</feature>
<proteinExistence type="predicted"/>
<dbReference type="InterPro" id="IPR036383">
    <property type="entry name" value="TSP1_rpt_sf"/>
</dbReference>
<keyword evidence="12" id="KW-0865">Zymogen</keyword>
<evidence type="ECO:0000256" key="10">
    <source>
        <dbReference type="ARBA" id="ARBA00022833"/>
    </source>
</evidence>
<protein>
    <submittedName>
        <fullName evidence="22">ATS7 metalloproteinase</fullName>
    </submittedName>
</protein>
<comment type="subunit">
    <text evidence="15">Interacts with COMP.</text>
</comment>
<evidence type="ECO:0000256" key="9">
    <source>
        <dbReference type="ARBA" id="ARBA00022801"/>
    </source>
</evidence>
<comment type="subcellular location">
    <subcellularLocation>
        <location evidence="1">Secreted</location>
        <location evidence="1">Extracellular space</location>
        <location evidence="1">Extracellular matrix</location>
    </subcellularLocation>
</comment>
<evidence type="ECO:0000256" key="14">
    <source>
        <dbReference type="ARBA" id="ARBA00023180"/>
    </source>
</evidence>
<evidence type="ECO:0000256" key="1">
    <source>
        <dbReference type="ARBA" id="ARBA00004498"/>
    </source>
</evidence>
<dbReference type="Pfam" id="PF01421">
    <property type="entry name" value="Reprolysin"/>
    <property type="match status" value="1"/>
</dbReference>
<keyword evidence="3" id="KW-0272">Extracellular matrix</keyword>
<keyword evidence="6 17" id="KW-0479">Metal-binding</keyword>
<dbReference type="InterPro" id="IPR041645">
    <property type="entry name" value="ADAMTS_CR_2"/>
</dbReference>
<evidence type="ECO:0000256" key="11">
    <source>
        <dbReference type="ARBA" id="ARBA00023049"/>
    </source>
</evidence>
<sequence>PEPALPSSSNDIVHPIKVDESGSFLSYDLSHRALHRRSPSSRSKFPAFYELHYKGQPLKFNLSLNHRLLAPGFVSERRYGGIASAKIQSHTDNSCHMVGEVQSRALRAGLAALSTCDGLKGVFQLMNEDYFIEPVATSSQGEGAPQPHRIYKRQAPEHGAEQGRRPPASWETCGVQESQESLQRCEKRRERWEEKQQRRRRIKQRSISREKWVETLVVADTKMIEYHGSENIEKYVLTVMNMVAGLFHHASIGNPINIAIVRLILLEDEEEDLKISHHADNTLKSFCKWQKSINVKGDSHPLHHDVAVLLTRKDICAAMNRPCETLGLSHVAGMCQPHRSCNINEDTGLPLAFTVAHELGHSFGIQHDGSSNDCEPVGKRPFIMSPQLLYDTSPLTWSRCSREYITRFLDRGWGLCLDDPPAQEVLDYPLVPPGVLYDVGHQCRLQYGPYSTFCDDMDSVCHTLWCTVGNTCHSKLDAAVDGTSCGENKWCFNGECMPVGYRPEAIHGAWGSWSSWAGCSRSCGAGVQSAERHCSSPTPKYGGRYCLGERKRFRICNIRPCSRDKPSFRQVQCSHFNPMPYKGKLYKWTPVPNNINPCELHCRPEDEYFAEKLRDAVIDGTPCYEMNASRDICINGICKNVGCDYEIDSNAVEDRCGVCHGDGSTCHTVKKTFEDSEGLGYVDIGIIPAGAREIRIEEVAEAGNFLALRSEDPEKYFLNGGWTIQWNGDYRVAGTTFTYKRTGNWENLTSPGPTVEPVWIQLLFQETNPGVRYQYTIQRPADSENEIQQAEFFWLFGSWTSCTATCGTGVQRQTVHCVEKLAGIVEERYCDPLTRPDDQQRTCNEDPCPARWWVGEWQRCSATCGPWGLMKRTVLCIQSVGLDEQRALQQADCQHLPKPEATAPCHREVPCPSQWAVGNWSECSVSCGNGTRRRPVSCSNSTGAACDPAGRPSTETTCSLPQCQKKPDSANVDWSGSGSSSREVFNEIHYIPSNHIPQFNPLIPESPEPKDVNVITEEDFSARKGNVFVDDFYYDYNFINFHEDLSYYPFMEKETKGEGQKPELSTSDMEGAREMPTGTASPSYTTPDFTAEEEDAVFVPRSEEQPHTQSTTSHPSANSHNHPALDEPPGAVLTRTGPGQDAPAHGSSPWGPPLADPSPPLPPGRSSAGTDGANALGDVGSSGEERGGHTGSEEQDMTSSVGRSHGDLREEDLVVTSNLSFPTPQGPGWEVGRSGGSTHPAANPHPMGADGNPVGAQPELHTPISLTSTLLVATTAFPAAVSLSPAVPGPATQLTSSGLTQQGALMPAVPTAHSPPGHPAGASPSEFPPAWWTMGLSHQPQLLSPRAQEIFHGALLSSTVPGEGSLWATPGTSAFNDREQELPQPTPVPPLRWEEEGMEKEEPLLPPSTTVAATVMPSWEVGNWSE</sequence>
<feature type="region of interest" description="Disordered" evidence="20">
    <location>
        <begin position="1054"/>
        <end position="1087"/>
    </location>
</feature>
<feature type="binding site" description="in inhibited form" evidence="17">
    <location>
        <position position="173"/>
    </location>
    <ligand>
        <name>Zn(2+)</name>
        <dbReference type="ChEBI" id="CHEBI:29105"/>
        <note>catalytic</note>
    </ligand>
</feature>
<feature type="compositionally biased region" description="Pro residues" evidence="20">
    <location>
        <begin position="1150"/>
        <end position="1163"/>
    </location>
</feature>
<dbReference type="SUPFAM" id="SSF82895">
    <property type="entry name" value="TSP-1 type 1 repeat"/>
    <property type="match status" value="4"/>
</dbReference>
<evidence type="ECO:0000256" key="15">
    <source>
        <dbReference type="ARBA" id="ARBA00062682"/>
    </source>
</evidence>
<gene>
    <name evidence="22" type="primary">Adamts7</name>
    <name evidence="22" type="ORF">GALDEA_R08340</name>
</gene>
<dbReference type="Pfam" id="PF19236">
    <property type="entry name" value="ADAMTS_CR_3"/>
    <property type="match status" value="1"/>
</dbReference>
<dbReference type="Proteomes" id="UP000566440">
    <property type="component" value="Unassembled WGS sequence"/>
</dbReference>
<feature type="binding site" evidence="17 19">
    <location>
        <position position="357"/>
    </location>
    <ligand>
        <name>Zn(2+)</name>
        <dbReference type="ChEBI" id="CHEBI:29105"/>
        <note>catalytic</note>
    </ligand>
</feature>
<feature type="active site" evidence="16 19">
    <location>
        <position position="358"/>
    </location>
</feature>
<feature type="region of interest" description="Disordered" evidence="20">
    <location>
        <begin position="1100"/>
        <end position="1249"/>
    </location>
</feature>
<evidence type="ECO:0000256" key="19">
    <source>
        <dbReference type="PROSITE-ProRule" id="PRU00276"/>
    </source>
</evidence>
<dbReference type="EMBL" id="VWZX01004257">
    <property type="protein sequence ID" value="NXI39242.1"/>
    <property type="molecule type" value="Genomic_DNA"/>
</dbReference>
<feature type="binding site" evidence="17">
    <location>
        <position position="416"/>
    </location>
    <ligand>
        <name>Ca(2+)</name>
        <dbReference type="ChEBI" id="CHEBI:29108"/>
        <label>1</label>
    </ligand>
</feature>
<dbReference type="PANTHER" id="PTHR13723:SF142">
    <property type="entry name" value="A DISINTEGRIN AND METALLOPROTEINASE WITH THROMBOSPONDIN MOTIFS 7"/>
    <property type="match status" value="1"/>
</dbReference>
<dbReference type="GO" id="GO:0046872">
    <property type="term" value="F:metal ion binding"/>
    <property type="evidence" value="ECO:0007669"/>
    <property type="project" value="UniProtKB-KW"/>
</dbReference>
<dbReference type="Gene3D" id="2.60.120.830">
    <property type="match status" value="1"/>
</dbReference>
<dbReference type="InterPro" id="IPR001590">
    <property type="entry name" value="Peptidase_M12B"/>
</dbReference>
<dbReference type="GO" id="GO:0030198">
    <property type="term" value="P:extracellular matrix organization"/>
    <property type="evidence" value="ECO:0007669"/>
    <property type="project" value="InterPro"/>
</dbReference>
<dbReference type="Pfam" id="PF00090">
    <property type="entry name" value="TSP_1"/>
    <property type="match status" value="1"/>
</dbReference>
<dbReference type="InterPro" id="IPR010294">
    <property type="entry name" value="ADAMTS_spacer1"/>
</dbReference>
<feature type="region of interest" description="Disordered" evidence="20">
    <location>
        <begin position="155"/>
        <end position="176"/>
    </location>
</feature>
<feature type="disulfide bond" evidence="18">
    <location>
        <begin position="461"/>
        <end position="491"/>
    </location>
</feature>
<dbReference type="GO" id="GO:0006508">
    <property type="term" value="P:proteolysis"/>
    <property type="evidence" value="ECO:0007669"/>
    <property type="project" value="UniProtKB-KW"/>
</dbReference>
<feature type="binding site" evidence="17">
    <location>
        <position position="298"/>
    </location>
    <ligand>
        <name>Ca(2+)</name>
        <dbReference type="ChEBI" id="CHEBI:29108"/>
        <label>2</label>
    </ligand>
</feature>
<evidence type="ECO:0000256" key="7">
    <source>
        <dbReference type="ARBA" id="ARBA00022729"/>
    </source>
</evidence>
<evidence type="ECO:0000256" key="5">
    <source>
        <dbReference type="ARBA" id="ARBA00022685"/>
    </source>
</evidence>
<feature type="disulfide bond" evidence="18">
    <location>
        <begin position="374"/>
        <end position="400"/>
    </location>
</feature>
<dbReference type="InterPro" id="IPR045371">
    <property type="entry name" value="ADAMTS_CR_3"/>
</dbReference>
<dbReference type="SUPFAM" id="SSF55486">
    <property type="entry name" value="Metalloproteases ('zincins'), catalytic domain"/>
    <property type="match status" value="1"/>
</dbReference>
<feature type="binding site" evidence="17">
    <location>
        <position position="419"/>
    </location>
    <ligand>
        <name>Ca(2+)</name>
        <dbReference type="ChEBI" id="CHEBI:29108"/>
        <label>2</label>
    </ligand>
</feature>
<dbReference type="Gene3D" id="3.40.390.10">
    <property type="entry name" value="Collagenase (Catalytic Domain)"/>
    <property type="match status" value="1"/>
</dbReference>
<dbReference type="InterPro" id="IPR002870">
    <property type="entry name" value="Peptidase_M12B_N"/>
</dbReference>
<keyword evidence="5" id="KW-0165">Cleavage on pair of basic residues</keyword>
<feature type="binding site" evidence="17">
    <location>
        <position position="298"/>
    </location>
    <ligand>
        <name>Ca(2+)</name>
        <dbReference type="ChEBI" id="CHEBI:29108"/>
        <label>1</label>
    </ligand>
</feature>
<feature type="compositionally biased region" description="Basic and acidic residues" evidence="20">
    <location>
        <begin position="155"/>
        <end position="164"/>
    </location>
</feature>
<comment type="caution">
    <text evidence="22">The sequence shown here is derived from an EMBL/GenBank/DDBJ whole genome shotgun (WGS) entry which is preliminary data.</text>
</comment>
<dbReference type="PROSITE" id="PS50092">
    <property type="entry name" value="TSP1"/>
    <property type="match status" value="4"/>
</dbReference>
<evidence type="ECO:0000256" key="4">
    <source>
        <dbReference type="ARBA" id="ARBA00022670"/>
    </source>
</evidence>
<feature type="binding site" evidence="17">
    <location>
        <position position="305"/>
    </location>
    <ligand>
        <name>Ca(2+)</name>
        <dbReference type="ChEBI" id="CHEBI:29108"/>
        <label>1</label>
    </ligand>
</feature>
<dbReference type="GO" id="GO:0004222">
    <property type="term" value="F:metalloendopeptidase activity"/>
    <property type="evidence" value="ECO:0007669"/>
    <property type="project" value="InterPro"/>
</dbReference>
<dbReference type="FunFam" id="3.40.1620.60:FF:000004">
    <property type="entry name" value="A disintegrin and metalloproteinase with thrombospondin motifs 12"/>
    <property type="match status" value="1"/>
</dbReference>
<dbReference type="InterPro" id="IPR013273">
    <property type="entry name" value="ADAMTS/ADAMTS-like"/>
</dbReference>
<feature type="disulfide bond" evidence="18">
    <location>
        <begin position="335"/>
        <end position="416"/>
    </location>
</feature>
<feature type="binding site" evidence="17 19">
    <location>
        <position position="361"/>
    </location>
    <ligand>
        <name>Zn(2+)</name>
        <dbReference type="ChEBI" id="CHEBI:29105"/>
        <note>catalytic</note>
    </ligand>
</feature>
<dbReference type="FunFam" id="2.20.100.10:FF:000006">
    <property type="entry name" value="A disintegrin and metalloproteinase with thrombospondin motifs 1"/>
    <property type="match status" value="1"/>
</dbReference>
<feature type="compositionally biased region" description="Basic and acidic residues" evidence="20">
    <location>
        <begin position="1183"/>
        <end position="1192"/>
    </location>
</feature>
<evidence type="ECO:0000256" key="8">
    <source>
        <dbReference type="ARBA" id="ARBA00022737"/>
    </source>
</evidence>
<feature type="disulfide bond" evidence="18">
    <location>
        <begin position="287"/>
        <end position="341"/>
    </location>
</feature>
<dbReference type="OrthoDB" id="412680at2759"/>
<keyword evidence="17" id="KW-0106">Calcium</keyword>
<dbReference type="FunFam" id="2.20.100.10:FF:000005">
    <property type="entry name" value="ADAM metallopeptidase with thrombospondin type 1 motif 9"/>
    <property type="match status" value="1"/>
</dbReference>
<keyword evidence="23" id="KW-1185">Reference proteome</keyword>
<dbReference type="Pfam" id="PF05986">
    <property type="entry name" value="ADAMTS_spacer1"/>
    <property type="match status" value="1"/>
</dbReference>
<feature type="binding site" evidence="17">
    <location>
        <position position="214"/>
    </location>
    <ligand>
        <name>Ca(2+)</name>
        <dbReference type="ChEBI" id="CHEBI:29108"/>
        <label>1</label>
    </ligand>
</feature>
<dbReference type="Gene3D" id="3.40.1620.60">
    <property type="match status" value="1"/>
</dbReference>
<feature type="compositionally biased region" description="Polar residues" evidence="20">
    <location>
        <begin position="1078"/>
        <end position="1087"/>
    </location>
</feature>
<dbReference type="PANTHER" id="PTHR13723">
    <property type="entry name" value="ADAMTS A DISINTEGRIN AND METALLOPROTEASE WITH THROMBOSPONDIN MOTIFS PROTEASE"/>
    <property type="match status" value="1"/>
</dbReference>
<keyword evidence="14" id="KW-0325">Glycoprotein</keyword>
<feature type="disulfide bond" evidence="18">
    <location>
        <begin position="519"/>
        <end position="556"/>
    </location>
</feature>
<keyword evidence="13 18" id="KW-1015">Disulfide bond</keyword>
<feature type="disulfide bond" evidence="18">
    <location>
        <begin position="485"/>
        <end position="496"/>
    </location>
</feature>
<keyword evidence="9" id="KW-0378">Hydrolase</keyword>
<evidence type="ECO:0000259" key="21">
    <source>
        <dbReference type="PROSITE" id="PS50215"/>
    </source>
</evidence>
<keyword evidence="2" id="KW-0964">Secreted</keyword>
<dbReference type="InterPro" id="IPR024079">
    <property type="entry name" value="MetalloPept_cat_dom_sf"/>
</dbReference>
<dbReference type="Pfam" id="PF17771">
    <property type="entry name" value="ADAMTS_CR_2"/>
    <property type="match status" value="1"/>
</dbReference>
<evidence type="ECO:0000313" key="22">
    <source>
        <dbReference type="EMBL" id="NXI39242.1"/>
    </source>
</evidence>
<reference evidence="22 23" key="1">
    <citation type="submission" date="2019-09" db="EMBL/GenBank/DDBJ databases">
        <title>Bird 10,000 Genomes (B10K) Project - Family phase.</title>
        <authorList>
            <person name="Zhang G."/>
        </authorList>
    </citation>
    <scope>NUCLEOTIDE SEQUENCE [LARGE SCALE GENOMIC DNA]</scope>
    <source>
        <strain evidence="22">B10K-DU-001-62</strain>
        <tissue evidence="22">Muscle</tissue>
    </source>
</reference>
<evidence type="ECO:0000256" key="12">
    <source>
        <dbReference type="ARBA" id="ARBA00023145"/>
    </source>
</evidence>
<dbReference type="PROSITE" id="PS50215">
    <property type="entry name" value="ADAM_MEPRO"/>
    <property type="match status" value="1"/>
</dbReference>
<dbReference type="InterPro" id="IPR000884">
    <property type="entry name" value="TSP1_rpt"/>
</dbReference>
<dbReference type="InterPro" id="IPR050439">
    <property type="entry name" value="ADAMTS_ADAMTS-like"/>
</dbReference>
<evidence type="ECO:0000256" key="6">
    <source>
        <dbReference type="ARBA" id="ARBA00022723"/>
    </source>
</evidence>
<keyword evidence="10 17" id="KW-0862">Zinc</keyword>
<dbReference type="Pfam" id="PF19030">
    <property type="entry name" value="TSP1_ADAMTS"/>
    <property type="match status" value="3"/>
</dbReference>
<evidence type="ECO:0000256" key="3">
    <source>
        <dbReference type="ARBA" id="ARBA00022530"/>
    </source>
</evidence>
<evidence type="ECO:0000256" key="20">
    <source>
        <dbReference type="SAM" id="MobiDB-lite"/>
    </source>
</evidence>
<evidence type="ECO:0000256" key="18">
    <source>
        <dbReference type="PIRSR" id="PIRSR613273-3"/>
    </source>
</evidence>
<comment type="cofactor">
    <cofactor evidence="17">
        <name>Zn(2+)</name>
        <dbReference type="ChEBI" id="CHEBI:29105"/>
    </cofactor>
    <text evidence="17">Binds 1 zinc ion per subunit.</text>
</comment>
<feature type="disulfide bond" evidence="18">
    <location>
        <begin position="443"/>
        <end position="466"/>
    </location>
</feature>
<feature type="binding site" evidence="17">
    <location>
        <position position="214"/>
    </location>
    <ligand>
        <name>Ca(2+)</name>
        <dbReference type="ChEBI" id="CHEBI:29108"/>
        <label>2</label>
    </ligand>
</feature>
<evidence type="ECO:0000256" key="16">
    <source>
        <dbReference type="PIRSR" id="PIRSR613273-1"/>
    </source>
</evidence>
<feature type="binding site" evidence="17">
    <location>
        <position position="419"/>
    </location>
    <ligand>
        <name>Ca(2+)</name>
        <dbReference type="ChEBI" id="CHEBI:29108"/>
        <label>1</label>
    </ligand>
</feature>
<dbReference type="Gene3D" id="2.20.100.10">
    <property type="entry name" value="Thrombospondin type-1 (TSP1) repeat"/>
    <property type="match status" value="4"/>
</dbReference>
<dbReference type="FunFam" id="3.40.390.10:FF:000001">
    <property type="entry name" value="A disintegrin and metalloproteinase with thrombospondin motifs 1"/>
    <property type="match status" value="1"/>
</dbReference>
<feature type="disulfide bond" evidence="18">
    <location>
        <begin position="523"/>
        <end position="561"/>
    </location>
</feature>
<keyword evidence="7" id="KW-0732">Signal</keyword>
<feature type="binding site" evidence="17 19">
    <location>
        <position position="367"/>
    </location>
    <ligand>
        <name>Zn(2+)</name>
        <dbReference type="ChEBI" id="CHEBI:29105"/>
        <note>catalytic</note>
    </ligand>
</feature>
<evidence type="ECO:0000256" key="2">
    <source>
        <dbReference type="ARBA" id="ARBA00022525"/>
    </source>
</evidence>
<dbReference type="Pfam" id="PF01562">
    <property type="entry name" value="Pep_M12B_propep"/>
    <property type="match status" value="1"/>
</dbReference>
<dbReference type="PRINTS" id="PR01857">
    <property type="entry name" value="ADAMTSFAMILY"/>
</dbReference>
<keyword evidence="4" id="KW-0645">Protease</keyword>
<name>A0A7K9ST06_9PICI</name>
<feature type="non-terminal residue" evidence="22">
    <location>
        <position position="1426"/>
    </location>
</feature>
<comment type="caution">
    <text evidence="19">Lacks conserved residue(s) required for the propagation of feature annotation.</text>
</comment>
<feature type="non-terminal residue" evidence="22">
    <location>
        <position position="1"/>
    </location>
</feature>
<feature type="compositionally biased region" description="Polar residues" evidence="20">
    <location>
        <begin position="1107"/>
        <end position="1121"/>
    </location>
</feature>